<evidence type="ECO:0000313" key="3">
    <source>
        <dbReference type="Proteomes" id="UP000236500"/>
    </source>
</evidence>
<proteinExistence type="predicted"/>
<evidence type="ECO:0000259" key="1">
    <source>
        <dbReference type="Pfam" id="PF12708"/>
    </source>
</evidence>
<dbReference type="Pfam" id="PF12708">
    <property type="entry name" value="Pect-lyase_RHGA_epim"/>
    <property type="match status" value="1"/>
</dbReference>
<name>A0ABX4XJU8_9LIST</name>
<dbReference type="SUPFAM" id="SSF51126">
    <property type="entry name" value="Pectin lyase-like"/>
    <property type="match status" value="1"/>
</dbReference>
<dbReference type="Proteomes" id="UP000236500">
    <property type="component" value="Unassembled WGS sequence"/>
</dbReference>
<dbReference type="Gene3D" id="2.160.20.10">
    <property type="entry name" value="Single-stranded right-handed beta-helix, Pectin lyase-like"/>
    <property type="match status" value="1"/>
</dbReference>
<organism evidence="2 3">
    <name type="scientific">Listeria newyorkensis</name>
    <dbReference type="NCBI Taxonomy" id="1497681"/>
    <lineage>
        <taxon>Bacteria</taxon>
        <taxon>Bacillati</taxon>
        <taxon>Bacillota</taxon>
        <taxon>Bacilli</taxon>
        <taxon>Bacillales</taxon>
        <taxon>Listeriaceae</taxon>
        <taxon>Listeria</taxon>
    </lineage>
</organism>
<feature type="domain" description="Rhamnogalacturonase A/B/Epimerase-like pectate lyase" evidence="1">
    <location>
        <begin position="4"/>
        <end position="96"/>
    </location>
</feature>
<gene>
    <name evidence="2" type="ORF">BMT55_13425</name>
</gene>
<dbReference type="InterPro" id="IPR024535">
    <property type="entry name" value="RHGA/B-epi-like_pectate_lyase"/>
</dbReference>
<evidence type="ECO:0000313" key="2">
    <source>
        <dbReference type="EMBL" id="PNP89257.1"/>
    </source>
</evidence>
<accession>A0ABX4XJU8</accession>
<sequence>MVLINVKDIGAVGDGVADDTSKIIEAISMLRKSSWTGLEGGGTLFFPAGKYRVTKTIRFVNHGIEIIGEQAVNTLIIPSNNFVGDTVFDFAFNGDETEWNWSYIRNIRIRNLGFLGKESSVLANPPDMIRMDKGYDLNRFESLYFEDIFSTAIKLINTIGVSPTETVGQGTTIQDLMIINKTEKLSKATKPLISMENQNECYLNTIKILAGDKSWSEYPKRTGLQLAGCQGITLQANSFSIMSSPAILITTAKTNYQTQCKGIFIGSNTFEDIKEEAISILGEPDITTSGGEILRYNKMENVVISENRHYGLRGEYPIKVNYAVDIIIRDSVPITLGSEARKTLIYNNQAQNILDKGVATIIYGAFDDGSSQNWTVQNDVLLNKVNPGITLQEKAANQKFILKTGYKGVAKYGFDFKHIHSNGQEASILAWKDIVLSIDFMFKMNPRTALPAAKEDKQGSLCFIKADATKGETKDSLYICMQDGGVGIYKWNKLM</sequence>
<comment type="caution">
    <text evidence="2">The sequence shown here is derived from an EMBL/GenBank/DDBJ whole genome shotgun (WGS) entry which is preliminary data.</text>
</comment>
<dbReference type="EMBL" id="MPDH01000018">
    <property type="protein sequence ID" value="PNP89257.1"/>
    <property type="molecule type" value="Genomic_DNA"/>
</dbReference>
<reference evidence="2 3" key="1">
    <citation type="submission" date="2016-11" db="EMBL/GenBank/DDBJ databases">
        <title>Whole Genome Sequence of Listeria newyorkensis.</title>
        <authorList>
            <person name="Frink S."/>
            <person name="Morales C."/>
            <person name="Kiang D."/>
        </authorList>
    </citation>
    <scope>NUCLEOTIDE SEQUENCE [LARGE SCALE GENOMIC DNA]</scope>
    <source>
        <strain evidence="2 3">F1604011-044</strain>
    </source>
</reference>
<dbReference type="RefSeq" id="WP_036094411.1">
    <property type="nucleotide sequence ID" value="NZ_BJEY01000005.1"/>
</dbReference>
<keyword evidence="3" id="KW-1185">Reference proteome</keyword>
<dbReference type="InterPro" id="IPR012334">
    <property type="entry name" value="Pectin_lyas_fold"/>
</dbReference>
<protein>
    <recommendedName>
        <fullName evidence="1">Rhamnogalacturonase A/B/Epimerase-like pectate lyase domain-containing protein</fullName>
    </recommendedName>
</protein>
<dbReference type="InterPro" id="IPR011050">
    <property type="entry name" value="Pectin_lyase_fold/virulence"/>
</dbReference>